<evidence type="ECO:0000313" key="7">
    <source>
        <dbReference type="EMBL" id="KAF9317538.1"/>
    </source>
</evidence>
<dbReference type="EC" id="4.3.3.6" evidence="2"/>
<accession>A0A9P5VGD9</accession>
<name>A0A9P5VGD9_9FUNG</name>
<dbReference type="GO" id="GO:0036381">
    <property type="term" value="F:pyridoxal 5'-phosphate synthase (glutamine hydrolysing) activity"/>
    <property type="evidence" value="ECO:0007669"/>
    <property type="project" value="UniProtKB-EC"/>
</dbReference>
<protein>
    <recommendedName>
        <fullName evidence="2">pyridoxal 5'-phosphate synthase (glutamine hydrolyzing)</fullName>
        <ecNumber evidence="2">4.3.3.6</ecNumber>
    </recommendedName>
</protein>
<evidence type="ECO:0000256" key="2">
    <source>
        <dbReference type="ARBA" id="ARBA00012084"/>
    </source>
</evidence>
<gene>
    <name evidence="7" type="primary">SNZ1_2</name>
    <name evidence="7" type="ORF">BG006_003360</name>
</gene>
<keyword evidence="3" id="KW-0663">Pyridoxal phosphate</keyword>
<organism evidence="7 8">
    <name type="scientific">Podila minutissima</name>
    <dbReference type="NCBI Taxonomy" id="64525"/>
    <lineage>
        <taxon>Eukaryota</taxon>
        <taxon>Fungi</taxon>
        <taxon>Fungi incertae sedis</taxon>
        <taxon>Mucoromycota</taxon>
        <taxon>Mortierellomycotina</taxon>
        <taxon>Mortierellomycetes</taxon>
        <taxon>Mortierellales</taxon>
        <taxon>Mortierellaceae</taxon>
        <taxon>Podila</taxon>
    </lineage>
</organism>
<comment type="pathway">
    <text evidence="1">Cofactor biosynthesis; pyridoxal 5'-phosphate biosynthesis.</text>
</comment>
<evidence type="ECO:0000256" key="3">
    <source>
        <dbReference type="ARBA" id="ARBA00022898"/>
    </source>
</evidence>
<dbReference type="AlphaFoldDB" id="A0A9P5VGD9"/>
<feature type="non-terminal residue" evidence="7">
    <location>
        <position position="1"/>
    </location>
</feature>
<dbReference type="Gene3D" id="3.20.20.70">
    <property type="entry name" value="Aldolase class I"/>
    <property type="match status" value="1"/>
</dbReference>
<evidence type="ECO:0000256" key="6">
    <source>
        <dbReference type="PROSITE-ProRule" id="PRU00481"/>
    </source>
</evidence>
<dbReference type="PANTHER" id="PTHR31829">
    <property type="entry name" value="PYRIDOXAL 5'-PHOSPHATE SYNTHASE SUBUNIT SNZ1-RELATED"/>
    <property type="match status" value="1"/>
</dbReference>
<dbReference type="GO" id="GO:0008615">
    <property type="term" value="P:pyridoxine biosynthetic process"/>
    <property type="evidence" value="ECO:0007669"/>
    <property type="project" value="TreeGrafter"/>
</dbReference>
<dbReference type="OrthoDB" id="1660966at2759"/>
<comment type="catalytic activity">
    <reaction evidence="5">
        <text>aldehydo-D-ribose 5-phosphate + D-glyceraldehyde 3-phosphate + L-glutamine = pyridoxal 5'-phosphate + L-glutamate + phosphate + 3 H2O + H(+)</text>
        <dbReference type="Rhea" id="RHEA:31507"/>
        <dbReference type="ChEBI" id="CHEBI:15377"/>
        <dbReference type="ChEBI" id="CHEBI:15378"/>
        <dbReference type="ChEBI" id="CHEBI:29985"/>
        <dbReference type="ChEBI" id="CHEBI:43474"/>
        <dbReference type="ChEBI" id="CHEBI:58273"/>
        <dbReference type="ChEBI" id="CHEBI:58359"/>
        <dbReference type="ChEBI" id="CHEBI:59776"/>
        <dbReference type="ChEBI" id="CHEBI:597326"/>
        <dbReference type="EC" id="4.3.3.6"/>
    </reaction>
</comment>
<dbReference type="EMBL" id="JAAAUY010001908">
    <property type="protein sequence ID" value="KAF9317538.1"/>
    <property type="molecule type" value="Genomic_DNA"/>
</dbReference>
<dbReference type="SUPFAM" id="SSF51366">
    <property type="entry name" value="Ribulose-phoshate binding barrel"/>
    <property type="match status" value="1"/>
</dbReference>
<proteinExistence type="inferred from homology"/>
<dbReference type="InterPro" id="IPR013785">
    <property type="entry name" value="Aldolase_TIM"/>
</dbReference>
<comment type="caution">
    <text evidence="7">The sequence shown here is derived from an EMBL/GenBank/DDBJ whole genome shotgun (WGS) entry which is preliminary data.</text>
</comment>
<dbReference type="Proteomes" id="UP000696485">
    <property type="component" value="Unassembled WGS sequence"/>
</dbReference>
<evidence type="ECO:0000256" key="4">
    <source>
        <dbReference type="ARBA" id="ARBA00023270"/>
    </source>
</evidence>
<dbReference type="PROSITE" id="PS51129">
    <property type="entry name" value="PDXS_SNZ_2"/>
    <property type="match status" value="1"/>
</dbReference>
<keyword evidence="4" id="KW-0704">Schiff base</keyword>
<reference evidence="7" key="1">
    <citation type="journal article" date="2020" name="Fungal Divers.">
        <title>Resolving the Mortierellaceae phylogeny through synthesis of multi-gene phylogenetics and phylogenomics.</title>
        <authorList>
            <person name="Vandepol N."/>
            <person name="Liber J."/>
            <person name="Desiro A."/>
            <person name="Na H."/>
            <person name="Kennedy M."/>
            <person name="Barry K."/>
            <person name="Grigoriev I.V."/>
            <person name="Miller A.N."/>
            <person name="O'Donnell K."/>
            <person name="Stajich J.E."/>
            <person name="Bonito G."/>
        </authorList>
    </citation>
    <scope>NUCLEOTIDE SEQUENCE</scope>
    <source>
        <strain evidence="7">NVP1</strain>
    </source>
</reference>
<comment type="similarity">
    <text evidence="6">Belongs to the PdxS/SNZ family.</text>
</comment>
<keyword evidence="8" id="KW-1185">Reference proteome</keyword>
<dbReference type="GO" id="GO:0042823">
    <property type="term" value="P:pyridoxal phosphate biosynthetic process"/>
    <property type="evidence" value="ECO:0007669"/>
    <property type="project" value="InterPro"/>
</dbReference>
<dbReference type="PANTHER" id="PTHR31829:SF0">
    <property type="entry name" value="PYRIDOXAL 5'-PHOSPHATE SYNTHASE SUBUNIT SNZ1-RELATED"/>
    <property type="match status" value="1"/>
</dbReference>
<sequence>LGCDGVFVGSGIFKSGDPAKRARAIVQAVTHYKDPKVLAEVSEDLGEAMVGINISELPEEQRYSSRGW</sequence>
<dbReference type="InterPro" id="IPR001852">
    <property type="entry name" value="PdxS/SNZ"/>
</dbReference>
<evidence type="ECO:0000313" key="8">
    <source>
        <dbReference type="Proteomes" id="UP000696485"/>
    </source>
</evidence>
<dbReference type="InterPro" id="IPR011060">
    <property type="entry name" value="RibuloseP-bd_barrel"/>
</dbReference>
<dbReference type="GO" id="GO:0006520">
    <property type="term" value="P:amino acid metabolic process"/>
    <property type="evidence" value="ECO:0007669"/>
    <property type="project" value="TreeGrafter"/>
</dbReference>
<evidence type="ECO:0000256" key="1">
    <source>
        <dbReference type="ARBA" id="ARBA00004737"/>
    </source>
</evidence>
<evidence type="ECO:0000256" key="5">
    <source>
        <dbReference type="ARBA" id="ARBA00047992"/>
    </source>
</evidence>